<comment type="caution">
    <text evidence="3">The sequence shown here is derived from an EMBL/GenBank/DDBJ whole genome shotgun (WGS) entry which is preliminary data.</text>
</comment>
<dbReference type="Gene3D" id="2.60.40.2810">
    <property type="match status" value="1"/>
</dbReference>
<dbReference type="GO" id="GO:0016787">
    <property type="term" value="F:hydrolase activity"/>
    <property type="evidence" value="ECO:0007669"/>
    <property type="project" value="UniProtKB-KW"/>
</dbReference>
<dbReference type="PANTHER" id="PTHR43037:SF5">
    <property type="entry name" value="FERULOYL ESTERASE"/>
    <property type="match status" value="1"/>
</dbReference>
<dbReference type="Pfam" id="PF10503">
    <property type="entry name" value="Esterase_PHB"/>
    <property type="match status" value="1"/>
</dbReference>
<dbReference type="InterPro" id="IPR050955">
    <property type="entry name" value="Plant_Biomass_Hydrol_Est"/>
</dbReference>
<gene>
    <name evidence="3" type="ORF">GCM10007047_06110</name>
</gene>
<protein>
    <recommendedName>
        <fullName evidence="5">Cadherin-like domain-containing protein</fullName>
    </recommendedName>
</protein>
<evidence type="ECO:0000313" key="4">
    <source>
        <dbReference type="Proteomes" id="UP000642829"/>
    </source>
</evidence>
<dbReference type="Pfam" id="PF17963">
    <property type="entry name" value="Big_9"/>
    <property type="match status" value="1"/>
</dbReference>
<dbReference type="Gene3D" id="3.40.50.1820">
    <property type="entry name" value="alpha/beta hydrolase"/>
    <property type="match status" value="1"/>
</dbReference>
<dbReference type="InterPro" id="IPR010126">
    <property type="entry name" value="Esterase_phb"/>
</dbReference>
<evidence type="ECO:0000256" key="1">
    <source>
        <dbReference type="ARBA" id="ARBA00022729"/>
    </source>
</evidence>
<organism evidence="3 4">
    <name type="scientific">Cerasicoccus arenae</name>
    <dbReference type="NCBI Taxonomy" id="424488"/>
    <lineage>
        <taxon>Bacteria</taxon>
        <taxon>Pseudomonadati</taxon>
        <taxon>Verrucomicrobiota</taxon>
        <taxon>Opitutia</taxon>
        <taxon>Puniceicoccales</taxon>
        <taxon>Cerasicoccaceae</taxon>
        <taxon>Cerasicoccus</taxon>
    </lineage>
</organism>
<keyword evidence="4" id="KW-1185">Reference proteome</keyword>
<name>A0A8J3GDQ9_9BACT</name>
<reference evidence="3" key="1">
    <citation type="journal article" date="2014" name="Int. J. Syst. Evol. Microbiol.">
        <title>Complete genome sequence of Corynebacterium casei LMG S-19264T (=DSM 44701T), isolated from a smear-ripened cheese.</title>
        <authorList>
            <consortium name="US DOE Joint Genome Institute (JGI-PGF)"/>
            <person name="Walter F."/>
            <person name="Albersmeier A."/>
            <person name="Kalinowski J."/>
            <person name="Ruckert C."/>
        </authorList>
    </citation>
    <scope>NUCLEOTIDE SEQUENCE</scope>
    <source>
        <strain evidence="3">KCTC 12870</strain>
    </source>
</reference>
<keyword evidence="1" id="KW-0732">Signal</keyword>
<dbReference type="GO" id="GO:0005576">
    <property type="term" value="C:extracellular region"/>
    <property type="evidence" value="ECO:0007669"/>
    <property type="project" value="InterPro"/>
</dbReference>
<evidence type="ECO:0000313" key="3">
    <source>
        <dbReference type="EMBL" id="GHB93436.1"/>
    </source>
</evidence>
<dbReference type="SUPFAM" id="SSF53474">
    <property type="entry name" value="alpha/beta-Hydrolases"/>
    <property type="match status" value="1"/>
</dbReference>
<dbReference type="InterPro" id="IPR029058">
    <property type="entry name" value="AB_hydrolase_fold"/>
</dbReference>
<sequence>MYYRIFEASEATASSPKPLVIFLHGQGERTGTELQRDGTVNTLQVKYHIQDLISELDTSLHNAYLLCPQEWYGGDAEADVIEAMIYAMMRRYHIDPTKIYITGLSAGGGQAIKCITDSPGLYAAAAPLSGANGSSDPAAMVSTPTWLMCGNSDSFKGISDGLYNQIVDAGGTPRLTLIPGMGHGGWNHIYNDEPAYTGFYEGGDPAYDSTTGFYDWLWAHDNASPVHKQPLSLGKTVLIDLGETYTMVTTPDSSGRYYNSPELRDTFISTPDFSISGGFVTTDGERIDMELSIPQGFTNAAASGVHSTALYANDAARDTWYVNAGSTAVVKLAGLTPNGNYRIKLFASRENGASSYWSRYSINGISLDLNARNNVSSTALFPNVVANSDGEISISTSVVPDSGSPQAHLGMIEVTRISSGGSGNIPPLAINDTAITDEDVDVSIDVLANDSDADASPQPLSITGVSTPSNGTAQILNGEILYTPGSGYFGNDSFTYTISDGTDENTATVNVTVNGVIEPPSGGTLFSQDFSSSDLVSDYANAAPAANIFDDISTEADGGTWSITSGALVLDRTGSSSANNGAGFARITDIVTDPDFVKVTLNLSIDEMSTTWSTLYAIELGKWTSISDYNDGGSYANLFERLQVKGSGSSGWIINVGGAASSPLPADGSYQTITWYVNNSGSATSYTGLDGQSQTLANLSNDVWIGNTLAINDSPRTTGNALVINDFRVRVDTSFDAVYGFDDINISDTFDEIPVTPKNTYQTWREARFTQQELADLSISGNDADPDGNGWVNLLEYGFGNTPSQRGGHIQNVDDELMFSFSRDPSRVDLTYEIEMSTTLAEDSWVVITRSVDGAPSELVNSAPFNLQESGDDPIEVSISPLTQGTETRFYRLSVTTD</sequence>
<dbReference type="Proteomes" id="UP000642829">
    <property type="component" value="Unassembled WGS sequence"/>
</dbReference>
<dbReference type="PANTHER" id="PTHR43037">
    <property type="entry name" value="UNNAMED PRODUCT-RELATED"/>
    <property type="match status" value="1"/>
</dbReference>
<evidence type="ECO:0000256" key="2">
    <source>
        <dbReference type="ARBA" id="ARBA00022801"/>
    </source>
</evidence>
<dbReference type="AlphaFoldDB" id="A0A8J3GDQ9"/>
<evidence type="ECO:0008006" key="5">
    <source>
        <dbReference type="Google" id="ProtNLM"/>
    </source>
</evidence>
<reference evidence="3" key="2">
    <citation type="submission" date="2020-09" db="EMBL/GenBank/DDBJ databases">
        <authorList>
            <person name="Sun Q."/>
            <person name="Kim S."/>
        </authorList>
    </citation>
    <scope>NUCLEOTIDE SEQUENCE</scope>
    <source>
        <strain evidence="3">KCTC 12870</strain>
    </source>
</reference>
<dbReference type="RefSeq" id="WP_189511741.1">
    <property type="nucleotide sequence ID" value="NZ_BMXG01000003.1"/>
</dbReference>
<accession>A0A8J3GDQ9</accession>
<dbReference type="EMBL" id="BMXG01000003">
    <property type="protein sequence ID" value="GHB93436.1"/>
    <property type="molecule type" value="Genomic_DNA"/>
</dbReference>
<proteinExistence type="predicted"/>
<keyword evidence="2" id="KW-0378">Hydrolase</keyword>